<proteinExistence type="inferred from homology"/>
<dbReference type="InterPro" id="IPR036322">
    <property type="entry name" value="WD40_repeat_dom_sf"/>
</dbReference>
<feature type="region of interest" description="Disordered" evidence="23">
    <location>
        <begin position="758"/>
        <end position="780"/>
    </location>
</feature>
<evidence type="ECO:0000313" key="26">
    <source>
        <dbReference type="Proteomes" id="UP000095280"/>
    </source>
</evidence>
<dbReference type="FunFam" id="3.40.50.720:FF:000157">
    <property type="entry name" value="Quinoid dihydropteridine reductase"/>
    <property type="match status" value="1"/>
</dbReference>
<dbReference type="GO" id="GO:0005525">
    <property type="term" value="F:GTP binding"/>
    <property type="evidence" value="ECO:0007669"/>
    <property type="project" value="UniProtKB-KW"/>
</dbReference>
<evidence type="ECO:0000256" key="8">
    <source>
        <dbReference type="ARBA" id="ARBA00022801"/>
    </source>
</evidence>
<feature type="repeat" description="WD" evidence="22">
    <location>
        <begin position="327"/>
        <end position="367"/>
    </location>
</feature>
<dbReference type="PROSITE" id="PS00061">
    <property type="entry name" value="ADH_SHORT"/>
    <property type="match status" value="1"/>
</dbReference>
<keyword evidence="8" id="KW-0378">Hydrolase</keyword>
<protein>
    <recommendedName>
        <fullName evidence="16">Dihydropteridine reductase</fullName>
        <ecNumber evidence="15">1.5.1.34</ecNumber>
    </recommendedName>
    <alternativeName>
        <fullName evidence="18">HDHPR</fullName>
    </alternativeName>
    <alternativeName>
        <fullName evidence="17">Quinoid dihydropteridine reductase</fullName>
    </alternativeName>
</protein>
<dbReference type="Gene3D" id="3.40.50.720">
    <property type="entry name" value="NAD(P)-binding Rossmann-like Domain"/>
    <property type="match status" value="1"/>
</dbReference>
<keyword evidence="11" id="KW-0560">Oxidoreductase</keyword>
<feature type="compositionally biased region" description="Acidic residues" evidence="23">
    <location>
        <begin position="610"/>
        <end position="621"/>
    </location>
</feature>
<name>A0A1I8JGJ5_9PLAT</name>
<comment type="catalytic activity">
    <reaction evidence="21">
        <text>GTP + H2O = GDP + phosphate + H(+)</text>
        <dbReference type="Rhea" id="RHEA:19669"/>
        <dbReference type="ChEBI" id="CHEBI:15377"/>
        <dbReference type="ChEBI" id="CHEBI:15378"/>
        <dbReference type="ChEBI" id="CHEBI:37565"/>
        <dbReference type="ChEBI" id="CHEBI:43474"/>
        <dbReference type="ChEBI" id="CHEBI:58189"/>
    </reaction>
    <physiologicalReaction direction="left-to-right" evidence="21">
        <dbReference type="Rhea" id="RHEA:19670"/>
    </physiologicalReaction>
</comment>
<dbReference type="InterPro" id="IPR019775">
    <property type="entry name" value="WD40_repeat_CS"/>
</dbReference>
<evidence type="ECO:0000256" key="15">
    <source>
        <dbReference type="ARBA" id="ARBA00039153"/>
    </source>
</evidence>
<evidence type="ECO:0000256" key="23">
    <source>
        <dbReference type="SAM" id="MobiDB-lite"/>
    </source>
</evidence>
<feature type="repeat" description="WD" evidence="22">
    <location>
        <begin position="368"/>
        <end position="409"/>
    </location>
</feature>
<evidence type="ECO:0000256" key="16">
    <source>
        <dbReference type="ARBA" id="ARBA00039520"/>
    </source>
</evidence>
<feature type="domain" description="Tr-type G" evidence="25">
    <location>
        <begin position="875"/>
        <end position="1099"/>
    </location>
</feature>
<dbReference type="GO" id="GO:0005737">
    <property type="term" value="C:cytoplasm"/>
    <property type="evidence" value="ECO:0007669"/>
    <property type="project" value="UniProtKB-SubCell"/>
</dbReference>
<evidence type="ECO:0000256" key="7">
    <source>
        <dbReference type="ARBA" id="ARBA00022741"/>
    </source>
</evidence>
<dbReference type="FunFam" id="3.40.50.300:FF:000204">
    <property type="entry name" value="Translation elongation factor Tu"/>
    <property type="match status" value="1"/>
</dbReference>
<keyword evidence="10" id="KW-0648">Protein biosynthesis</keyword>
<evidence type="ECO:0000256" key="21">
    <source>
        <dbReference type="ARBA" id="ARBA00049117"/>
    </source>
</evidence>
<keyword evidence="6" id="KW-0677">Repeat</keyword>
<dbReference type="GO" id="GO:0006729">
    <property type="term" value="P:tetrahydrobiopterin biosynthetic process"/>
    <property type="evidence" value="ECO:0007669"/>
    <property type="project" value="UniProtKB-KW"/>
</dbReference>
<dbReference type="InterPro" id="IPR020904">
    <property type="entry name" value="Sc_DH/Rdtase_CS"/>
</dbReference>
<evidence type="ECO:0000256" key="22">
    <source>
        <dbReference type="PROSITE-ProRule" id="PRU00221"/>
    </source>
</evidence>
<evidence type="ECO:0000256" key="2">
    <source>
        <dbReference type="ARBA" id="ARBA00006484"/>
    </source>
</evidence>
<dbReference type="Gene3D" id="3.40.50.300">
    <property type="entry name" value="P-loop containing nucleotide triphosphate hydrolases"/>
    <property type="match status" value="1"/>
</dbReference>
<dbReference type="EC" id="1.5.1.34" evidence="15"/>
<dbReference type="GO" id="GO:0006412">
    <property type="term" value="P:translation"/>
    <property type="evidence" value="ECO:0007669"/>
    <property type="project" value="UniProtKB-KW"/>
</dbReference>
<dbReference type="Pfam" id="PF00400">
    <property type="entry name" value="WD40"/>
    <property type="match status" value="3"/>
</dbReference>
<evidence type="ECO:0000256" key="13">
    <source>
        <dbReference type="ARBA" id="ARBA00023134"/>
    </source>
</evidence>
<dbReference type="PROSITE" id="PS00678">
    <property type="entry name" value="WD_REPEATS_1"/>
    <property type="match status" value="1"/>
</dbReference>
<dbReference type="SMART" id="SM00320">
    <property type="entry name" value="WD40"/>
    <property type="match status" value="3"/>
</dbReference>
<evidence type="ECO:0000313" key="27">
    <source>
        <dbReference type="WBParaSite" id="maker-uti_cns_0047757-snap-gene-0.10-mRNA-1"/>
    </source>
</evidence>
<dbReference type="Gene3D" id="2.40.30.10">
    <property type="entry name" value="Translation factors"/>
    <property type="match status" value="1"/>
</dbReference>
<keyword evidence="24" id="KW-0472">Membrane</keyword>
<evidence type="ECO:0000256" key="1">
    <source>
        <dbReference type="ARBA" id="ARBA00004496"/>
    </source>
</evidence>
<feature type="transmembrane region" description="Helical" evidence="24">
    <location>
        <begin position="656"/>
        <end position="676"/>
    </location>
</feature>
<comment type="catalytic activity">
    <reaction evidence="19">
        <text>5,6,7,8-tetrahydropteridine + NADP(+) = 6,7-dihydropteridine + NADPH + H(+)</text>
        <dbReference type="Rhea" id="RHEA:17865"/>
        <dbReference type="ChEBI" id="CHEBI:15378"/>
        <dbReference type="ChEBI" id="CHEBI:28889"/>
        <dbReference type="ChEBI" id="CHEBI:30156"/>
        <dbReference type="ChEBI" id="CHEBI:57783"/>
        <dbReference type="ChEBI" id="CHEBI:58349"/>
        <dbReference type="EC" id="1.5.1.34"/>
    </reaction>
    <physiologicalReaction direction="right-to-left" evidence="19">
        <dbReference type="Rhea" id="RHEA:17867"/>
    </physiologicalReaction>
</comment>
<sequence>MSSTKRILVYGGRGALGSACVMKFKQLGCWVCSVDIGADNPDADASVAVSPSSGSLTDQHAAVVTDVAKVLDGAKLDAVICVAGGWAGGDAGSDNFVANCDLVLKQSVWTSVIAASLAAKHLLDSKDSLLLLTGAQPALGPTPGMIGYGMAKAAVHHLVRSLAEKNSGLPSGARALAILPVTLDTPANRRAMGEAGLSEWTPLSFVADLLANWVSGAADVPQSGSLLILVTKDFKTESRDKSAPVLVVGTLEGGLAGYSVSNLSADTPSDQSSSLSRTLRPLFTEASAHLKAIACLAVSPNGRLASGSRDEQISLYNLSSLRKLGQLMQHEGGVTDLAFFGDSHLLSCSSDKSLAIWSCRGWECLRTMRRHKEGVRSLGVHQSGRLALSIGDDCTLRAWNLIRGRQAYALKLKRQPDSILWCSSTVFALVYSDSIDWHNIDTCECQHSWEINKISSSVGVAVTCARISNDSFLSSDDWPSFKCKTAMLVGRSDGVLNCLRATSGECIADGNLLKEAVGRVKDATAWLDAAGQGQKNRQMLAAVCTGRDANCIVLASLNQKAGTLNLLHRLDLQSNCRPTRCIVWLPPSSDGDVEPTEQPEAASASAKVDEPEDVASSEESESPPPAKLRRNLSVLFSVLTLLYSGLTLLFSSLTIVFSSLTILFSSLTLLYSSLIFPYRFLVSLSHPIDYALFPASSLSLASLIMSRRRVKNIALNDDEDYDVDESFGHSFEDEPAFGVSPATASAYLFVRDKDTGGRITQPPLPDVKEEPPQSAPAPQMARLHVATAGPAHSVKVGFAGAVAVSPSVPSPSPRLLSTKQQQQQQQAANSASNSRSASPAPPRKNGADPDSAGGDSTEASAAEAYKRYCAGLGDRAMINLVIIGHVDAGKSTLIGHLLYLLGAVSQKVIHRYEQECRKAGKPSFQFAWVLDESEEERQRGVTMDVARSQLSTPHRLVNLLDCPGHKDFIPNMISGAMAADAALLVINATRGEFESGFDQGGQTREHALLARGLGIGQLVVAINKMDTAKWSETRFAEIRDKLGVYLKSVGFKPDCVSYCPVSGLEGANLNKPLSAELCPWYASGPTLVDLIDRLTPPPRSVDKPLRFYISEVSTGGRGTGGSGAVTCFGNALSGYAAPGHKLLLLPANQRITVKAVTSSGQDASAAAGSAIFAGDSGTISVSGGGVDPAHFGPGSVLSSVTMPCPCTNRLRAKLLLINVSQPVTK</sequence>
<comment type="catalytic activity">
    <reaction evidence="20">
        <text>5,6,7,8-tetrahydropteridine + NAD(+) = 6,7-dihydropteridine + NADH + H(+)</text>
        <dbReference type="Rhea" id="RHEA:17869"/>
        <dbReference type="ChEBI" id="CHEBI:15378"/>
        <dbReference type="ChEBI" id="CHEBI:28889"/>
        <dbReference type="ChEBI" id="CHEBI:30156"/>
        <dbReference type="ChEBI" id="CHEBI:57540"/>
        <dbReference type="ChEBI" id="CHEBI:57945"/>
        <dbReference type="EC" id="1.5.1.34"/>
    </reaction>
    <physiologicalReaction direction="right-to-left" evidence="20">
        <dbReference type="Rhea" id="RHEA:17871"/>
    </physiologicalReaction>
</comment>
<dbReference type="WBParaSite" id="maker-uti_cns_0047757-snap-gene-0.10-mRNA-1">
    <property type="protein sequence ID" value="maker-uti_cns_0047757-snap-gene-0.10-mRNA-1"/>
    <property type="gene ID" value="maker-uti_cns_0047757-snap-gene-0.10"/>
</dbReference>
<dbReference type="SUPFAM" id="SSF50447">
    <property type="entry name" value="Translation proteins"/>
    <property type="match status" value="1"/>
</dbReference>
<evidence type="ECO:0000256" key="9">
    <source>
        <dbReference type="ARBA" id="ARBA00022857"/>
    </source>
</evidence>
<dbReference type="CDD" id="cd05334">
    <property type="entry name" value="DHPR_SDR_c_like"/>
    <property type="match status" value="1"/>
</dbReference>
<dbReference type="Pfam" id="PF00009">
    <property type="entry name" value="GTP_EFTU"/>
    <property type="match status" value="1"/>
</dbReference>
<dbReference type="PRINTS" id="PR00315">
    <property type="entry name" value="ELONGATNFCT"/>
</dbReference>
<dbReference type="GO" id="GO:0004155">
    <property type="term" value="F:6,7-dihydropteridine reductase activity"/>
    <property type="evidence" value="ECO:0007669"/>
    <property type="project" value="UniProtKB-EC"/>
</dbReference>
<evidence type="ECO:0000256" key="5">
    <source>
        <dbReference type="ARBA" id="ARBA00022574"/>
    </source>
</evidence>
<dbReference type="Pfam" id="PF13561">
    <property type="entry name" value="adh_short_C2"/>
    <property type="match status" value="1"/>
</dbReference>
<keyword evidence="24" id="KW-0812">Transmembrane</keyword>
<comment type="function">
    <text evidence="14">Catalyzes the conversion of quinonoid dihydrobiopterin into tetrahydrobiopterin.</text>
</comment>
<dbReference type="InterPro" id="IPR009000">
    <property type="entry name" value="Transl_B-barrel_sf"/>
</dbReference>
<evidence type="ECO:0000256" key="17">
    <source>
        <dbReference type="ARBA" id="ARBA00041348"/>
    </source>
</evidence>
<dbReference type="SUPFAM" id="SSF52540">
    <property type="entry name" value="P-loop containing nucleoside triphosphate hydrolases"/>
    <property type="match status" value="1"/>
</dbReference>
<dbReference type="InterPro" id="IPR002347">
    <property type="entry name" value="SDR_fam"/>
</dbReference>
<keyword evidence="12" id="KW-0783">Tetrahydrobiopterin biosynthesis</keyword>
<dbReference type="InterPro" id="IPR027417">
    <property type="entry name" value="P-loop_NTPase"/>
</dbReference>
<evidence type="ECO:0000256" key="19">
    <source>
        <dbReference type="ARBA" id="ARBA00047429"/>
    </source>
</evidence>
<keyword evidence="5 22" id="KW-0853">WD repeat</keyword>
<feature type="compositionally biased region" description="Low complexity" evidence="23">
    <location>
        <begin position="820"/>
        <end position="838"/>
    </location>
</feature>
<comment type="similarity">
    <text evidence="2">Belongs to the short-chain dehydrogenases/reductases (SDR) family.</text>
</comment>
<feature type="transmembrane region" description="Helical" evidence="24">
    <location>
        <begin position="632"/>
        <end position="650"/>
    </location>
</feature>
<evidence type="ECO:0000259" key="25">
    <source>
        <dbReference type="PROSITE" id="PS51722"/>
    </source>
</evidence>
<dbReference type="PROSITE" id="PS50082">
    <property type="entry name" value="WD_REPEATS_2"/>
    <property type="match status" value="3"/>
</dbReference>
<feature type="repeat" description="WD" evidence="22">
    <location>
        <begin position="286"/>
        <end position="326"/>
    </location>
</feature>
<evidence type="ECO:0000256" key="3">
    <source>
        <dbReference type="ARBA" id="ARBA00011738"/>
    </source>
</evidence>
<reference evidence="27" key="1">
    <citation type="submission" date="2016-11" db="UniProtKB">
        <authorList>
            <consortium name="WormBaseParasite"/>
        </authorList>
    </citation>
    <scope>IDENTIFICATION</scope>
</reference>
<dbReference type="Proteomes" id="UP000095280">
    <property type="component" value="Unplaced"/>
</dbReference>
<dbReference type="AlphaFoldDB" id="A0A1I8JGJ5"/>
<organism evidence="26 27">
    <name type="scientific">Macrostomum lignano</name>
    <dbReference type="NCBI Taxonomy" id="282301"/>
    <lineage>
        <taxon>Eukaryota</taxon>
        <taxon>Metazoa</taxon>
        <taxon>Spiralia</taxon>
        <taxon>Lophotrochozoa</taxon>
        <taxon>Platyhelminthes</taxon>
        <taxon>Rhabditophora</taxon>
        <taxon>Macrostomorpha</taxon>
        <taxon>Macrostomida</taxon>
        <taxon>Macrostomidae</taxon>
        <taxon>Macrostomum</taxon>
    </lineage>
</organism>
<evidence type="ECO:0000256" key="20">
    <source>
        <dbReference type="ARBA" id="ARBA00047536"/>
    </source>
</evidence>
<feature type="region of interest" description="Disordered" evidence="23">
    <location>
        <begin position="807"/>
        <end position="858"/>
    </location>
</feature>
<dbReference type="InterPro" id="IPR001680">
    <property type="entry name" value="WD40_rpt"/>
</dbReference>
<evidence type="ECO:0000256" key="24">
    <source>
        <dbReference type="SAM" id="Phobius"/>
    </source>
</evidence>
<dbReference type="SUPFAM" id="SSF50978">
    <property type="entry name" value="WD40 repeat-like"/>
    <property type="match status" value="1"/>
</dbReference>
<keyword evidence="9" id="KW-0521">NADP</keyword>
<evidence type="ECO:0000256" key="18">
    <source>
        <dbReference type="ARBA" id="ARBA00042518"/>
    </source>
</evidence>
<evidence type="ECO:0000256" key="11">
    <source>
        <dbReference type="ARBA" id="ARBA00023002"/>
    </source>
</evidence>
<keyword evidence="26" id="KW-1185">Reference proteome</keyword>
<keyword evidence="24" id="KW-1133">Transmembrane helix</keyword>
<keyword evidence="13" id="KW-0342">GTP-binding</keyword>
<dbReference type="InterPro" id="IPR036291">
    <property type="entry name" value="NAD(P)-bd_dom_sf"/>
</dbReference>
<dbReference type="CDD" id="cd01883">
    <property type="entry name" value="EF1_alpha"/>
    <property type="match status" value="1"/>
</dbReference>
<dbReference type="PANTHER" id="PTHR23115">
    <property type="entry name" value="TRANSLATION FACTOR"/>
    <property type="match status" value="1"/>
</dbReference>
<dbReference type="GO" id="GO:0003924">
    <property type="term" value="F:GTPase activity"/>
    <property type="evidence" value="ECO:0007669"/>
    <property type="project" value="InterPro"/>
</dbReference>
<evidence type="ECO:0000256" key="6">
    <source>
        <dbReference type="ARBA" id="ARBA00022737"/>
    </source>
</evidence>
<dbReference type="InterPro" id="IPR000795">
    <property type="entry name" value="T_Tr_GTP-bd_dom"/>
</dbReference>
<evidence type="ECO:0000256" key="4">
    <source>
        <dbReference type="ARBA" id="ARBA00022490"/>
    </source>
</evidence>
<accession>A0A1I8JGJ5</accession>
<comment type="subcellular location">
    <subcellularLocation>
        <location evidence="1">Cytoplasm</location>
    </subcellularLocation>
</comment>
<evidence type="ECO:0000256" key="10">
    <source>
        <dbReference type="ARBA" id="ARBA00022917"/>
    </source>
</evidence>
<keyword evidence="4" id="KW-0963">Cytoplasm</keyword>
<evidence type="ECO:0000256" key="14">
    <source>
        <dbReference type="ARBA" id="ARBA00037099"/>
    </source>
</evidence>
<keyword evidence="7" id="KW-0547">Nucleotide-binding</keyword>
<feature type="region of interest" description="Disordered" evidence="23">
    <location>
        <begin position="587"/>
        <end position="626"/>
    </location>
</feature>
<dbReference type="InterPro" id="IPR050100">
    <property type="entry name" value="TRAFAC_GTPase_members"/>
</dbReference>
<dbReference type="PROSITE" id="PS51722">
    <property type="entry name" value="G_TR_2"/>
    <property type="match status" value="1"/>
</dbReference>
<evidence type="ECO:0000256" key="12">
    <source>
        <dbReference type="ARBA" id="ARBA00023007"/>
    </source>
</evidence>
<dbReference type="SUPFAM" id="SSF51735">
    <property type="entry name" value="NAD(P)-binding Rossmann-fold domains"/>
    <property type="match status" value="1"/>
</dbReference>
<comment type="subunit">
    <text evidence="3">Homodimer.</text>
</comment>
<dbReference type="InterPro" id="IPR015943">
    <property type="entry name" value="WD40/YVTN_repeat-like_dom_sf"/>
</dbReference>
<dbReference type="Gene3D" id="2.130.10.10">
    <property type="entry name" value="YVTN repeat-like/Quinoprotein amine dehydrogenase"/>
    <property type="match status" value="1"/>
</dbReference>